<feature type="transmembrane region" description="Helical" evidence="7">
    <location>
        <begin position="159"/>
        <end position="179"/>
    </location>
</feature>
<feature type="domain" description="EamA" evidence="8">
    <location>
        <begin position="160"/>
        <end position="291"/>
    </location>
</feature>
<evidence type="ECO:0000313" key="9">
    <source>
        <dbReference type="EMBL" id="MFC3832698.1"/>
    </source>
</evidence>
<dbReference type="PANTHER" id="PTHR42920">
    <property type="entry name" value="OS03G0707200 PROTEIN-RELATED"/>
    <property type="match status" value="1"/>
</dbReference>
<evidence type="ECO:0000256" key="6">
    <source>
        <dbReference type="SAM" id="MobiDB-lite"/>
    </source>
</evidence>
<dbReference type="InterPro" id="IPR051258">
    <property type="entry name" value="Diverse_Substrate_Transporter"/>
</dbReference>
<keyword evidence="3 7" id="KW-0812">Transmembrane</keyword>
<evidence type="ECO:0000256" key="7">
    <source>
        <dbReference type="SAM" id="Phobius"/>
    </source>
</evidence>
<dbReference type="RefSeq" id="WP_322474040.1">
    <property type="nucleotide sequence ID" value="NZ_JBHRZG010000008.1"/>
</dbReference>
<keyword evidence="2" id="KW-1003">Cell membrane</keyword>
<dbReference type="InterPro" id="IPR000620">
    <property type="entry name" value="EamA_dom"/>
</dbReference>
<comment type="subcellular location">
    <subcellularLocation>
        <location evidence="1">Cell membrane</location>
        <topology evidence="1">Multi-pass membrane protein</topology>
    </subcellularLocation>
</comment>
<dbReference type="InterPro" id="IPR037185">
    <property type="entry name" value="EmrE-like"/>
</dbReference>
<evidence type="ECO:0000313" key="10">
    <source>
        <dbReference type="Proteomes" id="UP001595803"/>
    </source>
</evidence>
<protein>
    <submittedName>
        <fullName evidence="9">DMT family transporter</fullName>
    </submittedName>
</protein>
<evidence type="ECO:0000256" key="5">
    <source>
        <dbReference type="ARBA" id="ARBA00023136"/>
    </source>
</evidence>
<keyword evidence="10" id="KW-1185">Reference proteome</keyword>
<name>A0ABV7Z6I6_9DEIO</name>
<feature type="domain" description="EamA" evidence="8">
    <location>
        <begin position="14"/>
        <end position="152"/>
    </location>
</feature>
<gene>
    <name evidence="9" type="ORF">ACFOSB_07490</name>
</gene>
<evidence type="ECO:0000256" key="1">
    <source>
        <dbReference type="ARBA" id="ARBA00004651"/>
    </source>
</evidence>
<comment type="caution">
    <text evidence="9">The sequence shown here is derived from an EMBL/GenBank/DDBJ whole genome shotgun (WGS) entry which is preliminary data.</text>
</comment>
<feature type="transmembrane region" description="Helical" evidence="7">
    <location>
        <begin position="135"/>
        <end position="153"/>
    </location>
</feature>
<feature type="transmembrane region" description="Helical" evidence="7">
    <location>
        <begin position="221"/>
        <end position="241"/>
    </location>
</feature>
<evidence type="ECO:0000256" key="3">
    <source>
        <dbReference type="ARBA" id="ARBA00022692"/>
    </source>
</evidence>
<feature type="transmembrane region" description="Helical" evidence="7">
    <location>
        <begin position="84"/>
        <end position="104"/>
    </location>
</feature>
<feature type="region of interest" description="Disordered" evidence="6">
    <location>
        <begin position="295"/>
        <end position="328"/>
    </location>
</feature>
<dbReference type="Pfam" id="PF00892">
    <property type="entry name" value="EamA"/>
    <property type="match status" value="2"/>
</dbReference>
<feature type="transmembrane region" description="Helical" evidence="7">
    <location>
        <begin position="45"/>
        <end position="63"/>
    </location>
</feature>
<sequence>MTPSSPTSGSEHLRGVLLLVLVTAIWGSTFAVVKTLGETLSAPALITWRFLIASLALAPLVWVQAPRAARPGAPVPAASLWRDGLLLGTWLIASYGTQTIALQTTSANRAAFFTALSVVMVPLWLAAAQRRRIPLPVWLALPLAVAGLALLSWEGGALVIGDAWALACAVTYAGFIVTLERVAHRHAALPFTMAQLLAVTGLAALWLLFSGEPAVPPAGSWWPLLYLGVAATAVTTLLQTVGQRRVSAAEASVIYALEPVTATLFSFLLIGERVGVRGALGGALVVLATVLSQRGGPGTPHAETPAVQPGRAADQPTGRAPDPGSAES</sequence>
<evidence type="ECO:0000256" key="2">
    <source>
        <dbReference type="ARBA" id="ARBA00022475"/>
    </source>
</evidence>
<dbReference type="Proteomes" id="UP001595803">
    <property type="component" value="Unassembled WGS sequence"/>
</dbReference>
<dbReference type="EMBL" id="JBHRZG010000008">
    <property type="protein sequence ID" value="MFC3832698.1"/>
    <property type="molecule type" value="Genomic_DNA"/>
</dbReference>
<evidence type="ECO:0000256" key="4">
    <source>
        <dbReference type="ARBA" id="ARBA00022989"/>
    </source>
</evidence>
<dbReference type="SUPFAM" id="SSF103481">
    <property type="entry name" value="Multidrug resistance efflux transporter EmrE"/>
    <property type="match status" value="2"/>
</dbReference>
<evidence type="ECO:0000259" key="8">
    <source>
        <dbReference type="Pfam" id="PF00892"/>
    </source>
</evidence>
<reference evidence="10" key="1">
    <citation type="journal article" date="2019" name="Int. J. Syst. Evol. Microbiol.">
        <title>The Global Catalogue of Microorganisms (GCM) 10K type strain sequencing project: providing services to taxonomists for standard genome sequencing and annotation.</title>
        <authorList>
            <consortium name="The Broad Institute Genomics Platform"/>
            <consortium name="The Broad Institute Genome Sequencing Center for Infectious Disease"/>
            <person name="Wu L."/>
            <person name="Ma J."/>
        </authorList>
    </citation>
    <scope>NUCLEOTIDE SEQUENCE [LARGE SCALE GENOMIC DNA]</scope>
    <source>
        <strain evidence="10">CCTCC AB 2017081</strain>
    </source>
</reference>
<accession>A0ABV7Z6I6</accession>
<feature type="transmembrane region" description="Helical" evidence="7">
    <location>
        <begin position="12"/>
        <end position="33"/>
    </location>
</feature>
<keyword evidence="4 7" id="KW-1133">Transmembrane helix</keyword>
<dbReference type="PANTHER" id="PTHR42920:SF5">
    <property type="entry name" value="EAMA DOMAIN-CONTAINING PROTEIN"/>
    <property type="match status" value="1"/>
</dbReference>
<proteinExistence type="predicted"/>
<feature type="transmembrane region" description="Helical" evidence="7">
    <location>
        <begin position="191"/>
        <end position="209"/>
    </location>
</feature>
<keyword evidence="5 7" id="KW-0472">Membrane</keyword>
<feature type="transmembrane region" description="Helical" evidence="7">
    <location>
        <begin position="253"/>
        <end position="270"/>
    </location>
</feature>
<feature type="transmembrane region" description="Helical" evidence="7">
    <location>
        <begin position="110"/>
        <end position="128"/>
    </location>
</feature>
<organism evidence="9 10">
    <name type="scientific">Deinococcus rufus</name>
    <dbReference type="NCBI Taxonomy" id="2136097"/>
    <lineage>
        <taxon>Bacteria</taxon>
        <taxon>Thermotogati</taxon>
        <taxon>Deinococcota</taxon>
        <taxon>Deinococci</taxon>
        <taxon>Deinococcales</taxon>
        <taxon>Deinococcaceae</taxon>
        <taxon>Deinococcus</taxon>
    </lineage>
</organism>